<dbReference type="InterPro" id="IPR036844">
    <property type="entry name" value="Hint_dom_sf"/>
</dbReference>
<dbReference type="InterPro" id="IPR036415">
    <property type="entry name" value="Lamin_tail_dom_sf"/>
</dbReference>
<proteinExistence type="predicted"/>
<dbReference type="EMBL" id="CP146606">
    <property type="protein sequence ID" value="WYK17783.1"/>
    <property type="molecule type" value="Genomic_DNA"/>
</dbReference>
<feature type="domain" description="Hedgehog/Intein (Hint)" evidence="1">
    <location>
        <begin position="209"/>
        <end position="354"/>
    </location>
</feature>
<dbReference type="RefSeq" id="WP_317054465.1">
    <property type="nucleotide sequence ID" value="NZ_CP146606.1"/>
</dbReference>
<reference evidence="2 3" key="1">
    <citation type="submission" date="2024-02" db="EMBL/GenBank/DDBJ databases">
        <title>Roseovarius strain W115 nov., isolated from a marine algae.</title>
        <authorList>
            <person name="Lee M.W."/>
            <person name="Lee J.K."/>
            <person name="Kim J.M."/>
            <person name="Choi D.G."/>
            <person name="Baek J.H."/>
            <person name="Bayburt H."/>
            <person name="Jung J.J."/>
            <person name="Han D.M."/>
            <person name="Jeon C.O."/>
        </authorList>
    </citation>
    <scope>NUCLEOTIDE SEQUENCE [LARGE SCALE GENOMIC DNA]</scope>
    <source>
        <strain evidence="2 3">W115</strain>
    </source>
</reference>
<name>A0ABZ2TI47_9RHOB</name>
<gene>
    <name evidence="2" type="ORF">RZS32_015470</name>
</gene>
<evidence type="ECO:0000313" key="2">
    <source>
        <dbReference type="EMBL" id="WYK17783.1"/>
    </source>
</evidence>
<dbReference type="Proteomes" id="UP001281305">
    <property type="component" value="Chromosome"/>
</dbReference>
<dbReference type="Pfam" id="PF13403">
    <property type="entry name" value="Hint_2"/>
    <property type="match status" value="1"/>
</dbReference>
<protein>
    <submittedName>
        <fullName evidence="2">Hint domain-containing protein</fullName>
    </submittedName>
</protein>
<keyword evidence="3" id="KW-1185">Reference proteome</keyword>
<dbReference type="Gene3D" id="2.170.16.10">
    <property type="entry name" value="Hedgehog/Intein (Hint) domain"/>
    <property type="match status" value="1"/>
</dbReference>
<dbReference type="SUPFAM" id="SSF51294">
    <property type="entry name" value="Hedgehog/intein (Hint) domain"/>
    <property type="match status" value="1"/>
</dbReference>
<sequence length="414" mass="44593">MLLTVRHGIPVLADQIRVEQNGSHAFKRTFFSEFLADNAGGNAFDTDGDGGANKADEFIEIQTVGGVNIDLDGVQIWSAKRGLLFEFNAGDDLGPNGTATVVGQYDGAEPDGFYDAGLPDNNSNQGFLEDGEGTRNDTLYLLDTNTGEFISFSYGQNAVLLPPPPGFTGTNDLGGETFTSGAPNGTAFRRDANGDFQEATPEPGQPSPPCFVAGTLIATNSGPQAIETLKVGDLVLTKDNGAQPIRWIGHRTLGTAELKEQPHLYPYRVQKGALGQGLPERNLFVSPLHRVLVSSNIARHMFGCDEILAPVRALAVIDGIEQVRQPKVTYYHILLDEHHVLFAEGAECESLFMGPVSLNGVSPEARAEIYAIFPELADGVFNMAPARDFVNGPKCKRMARRHVAENEVLVSNAH</sequence>
<organism evidence="2 3">
    <name type="scientific">Roseovarius rhodophyticola</name>
    <dbReference type="NCBI Taxonomy" id="3080827"/>
    <lineage>
        <taxon>Bacteria</taxon>
        <taxon>Pseudomonadati</taxon>
        <taxon>Pseudomonadota</taxon>
        <taxon>Alphaproteobacteria</taxon>
        <taxon>Rhodobacterales</taxon>
        <taxon>Roseobacteraceae</taxon>
        <taxon>Roseovarius</taxon>
    </lineage>
</organism>
<evidence type="ECO:0000259" key="1">
    <source>
        <dbReference type="Pfam" id="PF13403"/>
    </source>
</evidence>
<accession>A0ABZ2TI47</accession>
<dbReference type="SUPFAM" id="SSF74853">
    <property type="entry name" value="Lamin A/C globular tail domain"/>
    <property type="match status" value="1"/>
</dbReference>
<dbReference type="InterPro" id="IPR028992">
    <property type="entry name" value="Hedgehog/Intein_dom"/>
</dbReference>
<evidence type="ECO:0000313" key="3">
    <source>
        <dbReference type="Proteomes" id="UP001281305"/>
    </source>
</evidence>